<reference evidence="1 2" key="1">
    <citation type="submission" date="2013-11" db="EMBL/GenBank/DDBJ databases">
        <title>The Damaraland mole rat (Fukomys damarensis) genome and evolution of African mole rats.</title>
        <authorList>
            <person name="Gladyshev V.N."/>
            <person name="Fang X."/>
        </authorList>
    </citation>
    <scope>NUCLEOTIDE SEQUENCE [LARGE SCALE GENOMIC DNA]</scope>
    <source>
        <tissue evidence="1">Liver</tissue>
    </source>
</reference>
<dbReference type="EMBL" id="KN124698">
    <property type="protein sequence ID" value="KFO20590.1"/>
    <property type="molecule type" value="Genomic_DNA"/>
</dbReference>
<dbReference type="AlphaFoldDB" id="A0A091CSY0"/>
<protein>
    <submittedName>
        <fullName evidence="1">Uncharacterized protein</fullName>
    </submittedName>
</protein>
<dbReference type="Proteomes" id="UP000028990">
    <property type="component" value="Unassembled WGS sequence"/>
</dbReference>
<gene>
    <name evidence="1" type="ORF">H920_18050</name>
</gene>
<organism evidence="1 2">
    <name type="scientific">Fukomys damarensis</name>
    <name type="common">Damaraland mole rat</name>
    <name type="synonym">Cryptomys damarensis</name>
    <dbReference type="NCBI Taxonomy" id="885580"/>
    <lineage>
        <taxon>Eukaryota</taxon>
        <taxon>Metazoa</taxon>
        <taxon>Chordata</taxon>
        <taxon>Craniata</taxon>
        <taxon>Vertebrata</taxon>
        <taxon>Euteleostomi</taxon>
        <taxon>Mammalia</taxon>
        <taxon>Eutheria</taxon>
        <taxon>Euarchontoglires</taxon>
        <taxon>Glires</taxon>
        <taxon>Rodentia</taxon>
        <taxon>Hystricomorpha</taxon>
        <taxon>Bathyergidae</taxon>
        <taxon>Fukomys</taxon>
    </lineage>
</organism>
<keyword evidence="2" id="KW-1185">Reference proteome</keyword>
<name>A0A091CSY0_FUKDA</name>
<sequence length="80" mass="9100">MELMGGDLGESWVLEPPDQISHPYDLAVFFSSLAVTVQCWEMQAVTYPLSYRLASCLGKRNKTTNEDPGQTVQFCLFYQF</sequence>
<evidence type="ECO:0000313" key="1">
    <source>
        <dbReference type="EMBL" id="KFO20590.1"/>
    </source>
</evidence>
<accession>A0A091CSY0</accession>
<proteinExistence type="predicted"/>
<evidence type="ECO:0000313" key="2">
    <source>
        <dbReference type="Proteomes" id="UP000028990"/>
    </source>
</evidence>